<dbReference type="Proteomes" id="UP001144280">
    <property type="component" value="Unassembled WGS sequence"/>
</dbReference>
<comment type="caution">
    <text evidence="3">The sequence shown here is derived from an EMBL/GenBank/DDBJ whole genome shotgun (WGS) entry which is preliminary data.</text>
</comment>
<dbReference type="EMBL" id="BSDI01000009">
    <property type="protein sequence ID" value="GLH97251.1"/>
    <property type="molecule type" value="Genomic_DNA"/>
</dbReference>
<evidence type="ECO:0000256" key="1">
    <source>
        <dbReference type="SAM" id="MobiDB-lite"/>
    </source>
</evidence>
<name>A0ABQ5QUC9_9ACTN</name>
<evidence type="ECO:0000313" key="3">
    <source>
        <dbReference type="EMBL" id="GLH97251.1"/>
    </source>
</evidence>
<evidence type="ECO:0000256" key="2">
    <source>
        <dbReference type="SAM" id="Phobius"/>
    </source>
</evidence>
<proteinExistence type="predicted"/>
<feature type="region of interest" description="Disordered" evidence="1">
    <location>
        <begin position="570"/>
        <end position="607"/>
    </location>
</feature>
<keyword evidence="2" id="KW-0472">Membrane</keyword>
<organism evidence="3 4">
    <name type="scientific">Phytohabitans aurantiacus</name>
    <dbReference type="NCBI Taxonomy" id="3016789"/>
    <lineage>
        <taxon>Bacteria</taxon>
        <taxon>Bacillati</taxon>
        <taxon>Actinomycetota</taxon>
        <taxon>Actinomycetes</taxon>
        <taxon>Micromonosporales</taxon>
        <taxon>Micromonosporaceae</taxon>
    </lineage>
</organism>
<sequence length="607" mass="65160">MEPSAPPARAETVFVRQYERLVRLAYLIAPAPPGRQSRLVRAHRLVHRALPWRARTPLTYPELVVRVLRRAAKPHRRALPVVVTWAWHTPLTGSRAHRELDEALATAEPSVRAGYALTMLENLPARDAVLLLQQAGWSDAVRQLAAASALRQRIHEAYGLSPDHQRHLLSEAPADPTLVQLRAPDPLMIRLWRGTRLGATALATALAAVLAGGLVFGIPGTPGDQERLQVRRVAANAWSKATELTLNTWPTRGARAGDDALLRTALTAWYDGRLESVHVNGGPPSEPPQVLYAGDVDGTTVAVLADATRIATYTEKGTERALRVEPAPRPDGYAASAIRLTPGRYLLAPWVAGAEAGDLDAEDWHRLEVTDGLTDAGPPPLESGSGCWQGPLLRLRSVEVSRDGPFTLADLGTAALAHLMYVPTRPSNDMTRPAELDAGAGLWRRLGCTVSGLRGTAAESVTAWQVWSGRLRASASERDTKPRDISAQVACVRAALPGDGNRVWAVTQVGAEAPAVVAEATGTRLCSHLARHVVVGWWWQSPAGDWYHVAVGSRDVKGIEVTVDGATKRGGTVVASGPYPDKPGSPATVHATGRDGRSVPVLPTPPR</sequence>
<keyword evidence="2" id="KW-1133">Transmembrane helix</keyword>
<evidence type="ECO:0008006" key="5">
    <source>
        <dbReference type="Google" id="ProtNLM"/>
    </source>
</evidence>
<reference evidence="3" key="1">
    <citation type="submission" date="2022-12" db="EMBL/GenBank/DDBJ databases">
        <title>New Phytohabitans aurantiacus sp. RD004123 nov., an actinomycete isolated from soil.</title>
        <authorList>
            <person name="Triningsih D.W."/>
            <person name="Harunari E."/>
            <person name="Igarashi Y."/>
        </authorList>
    </citation>
    <scope>NUCLEOTIDE SEQUENCE</scope>
    <source>
        <strain evidence="3">RD004123</strain>
    </source>
</reference>
<feature type="transmembrane region" description="Helical" evidence="2">
    <location>
        <begin position="197"/>
        <end position="218"/>
    </location>
</feature>
<keyword evidence="4" id="KW-1185">Reference proteome</keyword>
<protein>
    <recommendedName>
        <fullName evidence="5">DNA-directed RNA polymerase specialized sigma24 family protein</fullName>
    </recommendedName>
</protein>
<keyword evidence="2" id="KW-0812">Transmembrane</keyword>
<dbReference type="RefSeq" id="WP_281894935.1">
    <property type="nucleotide sequence ID" value="NZ_BSDI01000009.1"/>
</dbReference>
<gene>
    <name evidence="3" type="ORF">Pa4123_25260</name>
</gene>
<accession>A0ABQ5QUC9</accession>
<evidence type="ECO:0000313" key="4">
    <source>
        <dbReference type="Proteomes" id="UP001144280"/>
    </source>
</evidence>